<reference evidence="7 9" key="2">
    <citation type="submission" date="2019-03" db="EMBL/GenBank/DDBJ databases">
        <title>Genomic Encyclopedia of Type Strains, Phase IV (KMG-IV): sequencing the most valuable type-strain genomes for metagenomic binning, comparative biology and taxonomic classification.</title>
        <authorList>
            <person name="Goeker M."/>
        </authorList>
    </citation>
    <scope>NUCLEOTIDE SEQUENCE [LARGE SCALE GENOMIC DNA]</scope>
    <source>
        <strain evidence="7 9">DSM 15264</strain>
    </source>
</reference>
<feature type="domain" description="HTH iclR-type" evidence="4">
    <location>
        <begin position="13"/>
        <end position="75"/>
    </location>
</feature>
<dbReference type="InterPro" id="IPR036390">
    <property type="entry name" value="WH_DNA-bd_sf"/>
</dbReference>
<dbReference type="PANTHER" id="PTHR30136:SF8">
    <property type="entry name" value="TRANSCRIPTIONAL REGULATORY PROTEIN"/>
    <property type="match status" value="1"/>
</dbReference>
<comment type="caution">
    <text evidence="6">The sequence shown here is derived from an EMBL/GenBank/DDBJ whole genome shotgun (WGS) entry which is preliminary data.</text>
</comment>
<reference evidence="6 8" key="1">
    <citation type="submission" date="2018-02" db="EMBL/GenBank/DDBJ databases">
        <title>Reclassifiation of [Polyangium] brachysporum DSM 7029 as Guopingzhaonella breviflexa gen. nov., sp. nov., a member of the family Comamonadaceae.</title>
        <authorList>
            <person name="Tang B."/>
        </authorList>
    </citation>
    <scope>NUCLEOTIDE SEQUENCE [LARGE SCALE GENOMIC DNA]</scope>
    <source>
        <strain evidence="6 8">DSM 15344</strain>
    </source>
</reference>
<evidence type="ECO:0000256" key="2">
    <source>
        <dbReference type="ARBA" id="ARBA00023125"/>
    </source>
</evidence>
<evidence type="ECO:0000259" key="4">
    <source>
        <dbReference type="PROSITE" id="PS51077"/>
    </source>
</evidence>
<evidence type="ECO:0000256" key="3">
    <source>
        <dbReference type="ARBA" id="ARBA00023163"/>
    </source>
</evidence>
<dbReference type="Gene3D" id="3.30.450.40">
    <property type="match status" value="1"/>
</dbReference>
<dbReference type="InterPro" id="IPR050707">
    <property type="entry name" value="HTH_MetabolicPath_Reg"/>
</dbReference>
<dbReference type="EMBL" id="PSNY01000013">
    <property type="protein sequence ID" value="PPE69297.1"/>
    <property type="molecule type" value="Genomic_DNA"/>
</dbReference>
<name>A0A2S5T341_9BURK</name>
<dbReference type="Pfam" id="PF09339">
    <property type="entry name" value="HTH_IclR"/>
    <property type="match status" value="1"/>
</dbReference>
<dbReference type="SUPFAM" id="SSF55781">
    <property type="entry name" value="GAF domain-like"/>
    <property type="match status" value="1"/>
</dbReference>
<dbReference type="SMART" id="SM00346">
    <property type="entry name" value="HTH_ICLR"/>
    <property type="match status" value="1"/>
</dbReference>
<dbReference type="PANTHER" id="PTHR30136">
    <property type="entry name" value="HELIX-TURN-HELIX TRANSCRIPTIONAL REGULATOR, ICLR FAMILY"/>
    <property type="match status" value="1"/>
</dbReference>
<dbReference type="EMBL" id="SLXF01000011">
    <property type="protein sequence ID" value="TCP04171.1"/>
    <property type="molecule type" value="Genomic_DNA"/>
</dbReference>
<dbReference type="InterPro" id="IPR036388">
    <property type="entry name" value="WH-like_DNA-bd_sf"/>
</dbReference>
<dbReference type="SUPFAM" id="SSF46785">
    <property type="entry name" value="Winged helix' DNA-binding domain"/>
    <property type="match status" value="1"/>
</dbReference>
<dbReference type="InterPro" id="IPR029016">
    <property type="entry name" value="GAF-like_dom_sf"/>
</dbReference>
<dbReference type="InterPro" id="IPR014757">
    <property type="entry name" value="Tscrpt_reg_IclR_C"/>
</dbReference>
<feature type="domain" description="IclR-ED" evidence="5">
    <location>
        <begin position="76"/>
        <end position="270"/>
    </location>
</feature>
<keyword evidence="8" id="KW-1185">Reference proteome</keyword>
<proteinExistence type="predicted"/>
<keyword evidence="1" id="KW-0805">Transcription regulation</keyword>
<dbReference type="GO" id="GO:0003677">
    <property type="term" value="F:DNA binding"/>
    <property type="evidence" value="ECO:0007669"/>
    <property type="project" value="UniProtKB-KW"/>
</dbReference>
<dbReference type="Proteomes" id="UP000294772">
    <property type="component" value="Unassembled WGS sequence"/>
</dbReference>
<dbReference type="Proteomes" id="UP000239406">
    <property type="component" value="Unassembled WGS sequence"/>
</dbReference>
<evidence type="ECO:0000313" key="6">
    <source>
        <dbReference type="EMBL" id="PPE69297.1"/>
    </source>
</evidence>
<dbReference type="PROSITE" id="PS51077">
    <property type="entry name" value="HTH_ICLR"/>
    <property type="match status" value="1"/>
</dbReference>
<dbReference type="InterPro" id="IPR005471">
    <property type="entry name" value="Tscrpt_reg_IclR_N"/>
</dbReference>
<keyword evidence="2" id="KW-0238">DNA-binding</keyword>
<evidence type="ECO:0000259" key="5">
    <source>
        <dbReference type="PROSITE" id="PS51078"/>
    </source>
</evidence>
<gene>
    <name evidence="6" type="ORF">C1702_12430</name>
    <name evidence="7" type="ORF">EV676_11172</name>
</gene>
<sequence length="280" mass="29791">MSDEKNDKDRRGIQSVEVGGQLLRALAHHGHPMALKDLARAAGMAPAKAHPYLVSFGKLGLIEQDPASGRYGLGPLALQLGLIALQQTDPVRIATPMIAELAQRLGLTIGIAVWGTRGPTFVRLEESPAAIHVNMRHGTVASLTDTASGRLFGAYRPADEVRALFEQERLLGKLERPRLAPGTPAAPAPTSWKEFERALAEVRRHGMSRTEGAVVDGISAMSAPVFDHAGAMVLAVTAIGPSGALDTQWDGPVAQALRECADRITQRLGGRPPVPVRRAA</sequence>
<evidence type="ECO:0000313" key="8">
    <source>
        <dbReference type="Proteomes" id="UP000239406"/>
    </source>
</evidence>
<evidence type="ECO:0000313" key="7">
    <source>
        <dbReference type="EMBL" id="TCP04171.1"/>
    </source>
</evidence>
<dbReference type="AlphaFoldDB" id="A0A2S5T341"/>
<dbReference type="GO" id="GO:0003700">
    <property type="term" value="F:DNA-binding transcription factor activity"/>
    <property type="evidence" value="ECO:0007669"/>
    <property type="project" value="TreeGrafter"/>
</dbReference>
<dbReference type="Gene3D" id="1.10.10.10">
    <property type="entry name" value="Winged helix-like DNA-binding domain superfamily/Winged helix DNA-binding domain"/>
    <property type="match status" value="1"/>
</dbReference>
<dbReference type="GO" id="GO:0045892">
    <property type="term" value="P:negative regulation of DNA-templated transcription"/>
    <property type="evidence" value="ECO:0007669"/>
    <property type="project" value="TreeGrafter"/>
</dbReference>
<dbReference type="PROSITE" id="PS51078">
    <property type="entry name" value="ICLR_ED"/>
    <property type="match status" value="1"/>
</dbReference>
<evidence type="ECO:0000313" key="9">
    <source>
        <dbReference type="Proteomes" id="UP000294772"/>
    </source>
</evidence>
<evidence type="ECO:0000256" key="1">
    <source>
        <dbReference type="ARBA" id="ARBA00023015"/>
    </source>
</evidence>
<dbReference type="RefSeq" id="WP_104358030.1">
    <property type="nucleotide sequence ID" value="NZ_CALFFA010000048.1"/>
</dbReference>
<protein>
    <submittedName>
        <fullName evidence="6">IclR family transcriptional regulator</fullName>
    </submittedName>
</protein>
<keyword evidence="3" id="KW-0804">Transcription</keyword>
<dbReference type="Pfam" id="PF01614">
    <property type="entry name" value="IclR_C"/>
    <property type="match status" value="1"/>
</dbReference>
<dbReference type="FunFam" id="1.10.10.10:FF:000056">
    <property type="entry name" value="IclR family transcriptional regulator"/>
    <property type="match status" value="1"/>
</dbReference>
<organism evidence="6 8">
    <name type="scientific">Caldimonas thermodepolymerans</name>
    <dbReference type="NCBI Taxonomy" id="215580"/>
    <lineage>
        <taxon>Bacteria</taxon>
        <taxon>Pseudomonadati</taxon>
        <taxon>Pseudomonadota</taxon>
        <taxon>Betaproteobacteria</taxon>
        <taxon>Burkholderiales</taxon>
        <taxon>Sphaerotilaceae</taxon>
        <taxon>Caldimonas</taxon>
    </lineage>
</organism>
<dbReference type="OrthoDB" id="8524622at2"/>
<accession>A0A2S5T341</accession>